<keyword evidence="1" id="KW-0472">Membrane</keyword>
<accession>A0A1I2VMT9</accession>
<gene>
    <name evidence="2" type="ORF">SAMN04489864_103136</name>
</gene>
<dbReference type="AlphaFoldDB" id="A0A1I2VMT9"/>
<protein>
    <submittedName>
        <fullName evidence="2">Uncharacterized protein</fullName>
    </submittedName>
</protein>
<keyword evidence="3" id="KW-1185">Reference proteome</keyword>
<name>A0A1I2VMT9_9SPHI</name>
<keyword evidence="1" id="KW-0812">Transmembrane</keyword>
<evidence type="ECO:0000313" key="3">
    <source>
        <dbReference type="Proteomes" id="UP000199666"/>
    </source>
</evidence>
<dbReference type="EMBL" id="FOPP01000003">
    <property type="protein sequence ID" value="SFG90462.1"/>
    <property type="molecule type" value="Genomic_DNA"/>
</dbReference>
<organism evidence="2 3">
    <name type="scientific">Pedobacter insulae</name>
    <dbReference type="NCBI Taxonomy" id="414048"/>
    <lineage>
        <taxon>Bacteria</taxon>
        <taxon>Pseudomonadati</taxon>
        <taxon>Bacteroidota</taxon>
        <taxon>Sphingobacteriia</taxon>
        <taxon>Sphingobacteriales</taxon>
        <taxon>Sphingobacteriaceae</taxon>
        <taxon>Pedobacter</taxon>
    </lineage>
</organism>
<proteinExistence type="predicted"/>
<dbReference type="STRING" id="414048.SAMN04489864_103136"/>
<dbReference type="Proteomes" id="UP000199666">
    <property type="component" value="Unassembled WGS sequence"/>
</dbReference>
<reference evidence="2 3" key="1">
    <citation type="submission" date="2016-10" db="EMBL/GenBank/DDBJ databases">
        <authorList>
            <person name="de Groot N.N."/>
        </authorList>
    </citation>
    <scope>NUCLEOTIDE SEQUENCE [LARGE SCALE GENOMIC DNA]</scope>
    <source>
        <strain evidence="2 3">DSM 18684</strain>
    </source>
</reference>
<keyword evidence="1" id="KW-1133">Transmembrane helix</keyword>
<feature type="transmembrane region" description="Helical" evidence="1">
    <location>
        <begin position="39"/>
        <end position="58"/>
    </location>
</feature>
<sequence length="88" mass="10001">MKFRLTPLNIVTALGFAMLAFLVIQPSETVKGQPDLTSFYLLILGCLVLITFVTDMIFRFTLKDLKKIWIVELVFIVLTAVLIVLLQK</sequence>
<evidence type="ECO:0000256" key="1">
    <source>
        <dbReference type="SAM" id="Phobius"/>
    </source>
</evidence>
<feature type="transmembrane region" description="Helical" evidence="1">
    <location>
        <begin position="70"/>
        <end position="87"/>
    </location>
</feature>
<evidence type="ECO:0000313" key="2">
    <source>
        <dbReference type="EMBL" id="SFG90462.1"/>
    </source>
</evidence>